<dbReference type="EC" id="2.1.1.220" evidence="1"/>
<dbReference type="GO" id="GO:0160107">
    <property type="term" value="F:tRNA (adenine(58)-N1)-methyltransferase activity"/>
    <property type="evidence" value="ECO:0007669"/>
    <property type="project" value="UniProtKB-EC"/>
</dbReference>
<evidence type="ECO:0000313" key="10">
    <source>
        <dbReference type="Proteomes" id="UP000515140"/>
    </source>
</evidence>
<dbReference type="CTD" id="55006"/>
<keyword evidence="4" id="KW-0949">S-adenosyl-L-methionine</keyword>
<dbReference type="FunFam" id="3.40.50.150:FF:000181">
    <property type="entry name" value="tRNA (Adenine(58)-N(1))-methyltransferase, mitochondrial isoform X4"/>
    <property type="match status" value="1"/>
</dbReference>
<dbReference type="FunCoup" id="A0A6P5K2R8">
    <property type="interactions" value="657"/>
</dbReference>
<keyword evidence="2" id="KW-0489">Methyltransferase</keyword>
<dbReference type="FunFam" id="3.10.330.20:FF:000003">
    <property type="entry name" value="tRNA (Adenine(58)-N(1))-methyltransferase, mitochondrial isoform X1"/>
    <property type="match status" value="1"/>
</dbReference>
<comment type="catalytic activity">
    <reaction evidence="6">
        <text>an adenosine in mRNA + S-adenosyl-L-methionine = an N(1)-methyladenosine in mRNA + S-adenosyl-L-homocysteine + H(+)</text>
        <dbReference type="Rhea" id="RHEA:55392"/>
        <dbReference type="Rhea" id="RHEA-COMP:12414"/>
        <dbReference type="Rhea" id="RHEA-COMP:12415"/>
        <dbReference type="ChEBI" id="CHEBI:15378"/>
        <dbReference type="ChEBI" id="CHEBI:57856"/>
        <dbReference type="ChEBI" id="CHEBI:59789"/>
        <dbReference type="ChEBI" id="CHEBI:74411"/>
        <dbReference type="ChEBI" id="CHEBI:74491"/>
    </reaction>
</comment>
<dbReference type="CDD" id="cd02440">
    <property type="entry name" value="AdoMet_MTases"/>
    <property type="match status" value="1"/>
</dbReference>
<evidence type="ECO:0000256" key="1">
    <source>
        <dbReference type="ARBA" id="ARBA00012796"/>
    </source>
</evidence>
<dbReference type="InterPro" id="IPR049470">
    <property type="entry name" value="TRM61_C"/>
</dbReference>
<dbReference type="InterPro" id="IPR014816">
    <property type="entry name" value="tRNA_MeTrfase_Gcd14"/>
</dbReference>
<keyword evidence="5" id="KW-0819">tRNA processing</keyword>
<evidence type="ECO:0000313" key="11">
    <source>
        <dbReference type="RefSeq" id="XP_020839430.1"/>
    </source>
</evidence>
<feature type="domain" description="TR61B FKBP-like" evidence="9">
    <location>
        <begin position="178"/>
        <end position="230"/>
    </location>
</feature>
<dbReference type="AlphaFoldDB" id="A0A6P5K2R8"/>
<dbReference type="GO" id="GO:0030488">
    <property type="term" value="P:tRNA methylation"/>
    <property type="evidence" value="ECO:0007669"/>
    <property type="project" value="InterPro"/>
</dbReference>
<dbReference type="Gene3D" id="3.10.330.20">
    <property type="match status" value="1"/>
</dbReference>
<dbReference type="Pfam" id="PF08704">
    <property type="entry name" value="GCD14"/>
    <property type="match status" value="1"/>
</dbReference>
<keyword evidence="3" id="KW-0808">Transferase</keyword>
<gene>
    <name evidence="11" type="primary">TRMT61B</name>
</gene>
<evidence type="ECO:0000256" key="2">
    <source>
        <dbReference type="ARBA" id="ARBA00022603"/>
    </source>
</evidence>
<feature type="domain" description="tRNA (adenine(58)-N(1))-methyltransferase catalytic subunit TRM61 C-terminal" evidence="8">
    <location>
        <begin position="251"/>
        <end position="495"/>
    </location>
</feature>
<accession>A0A6P5K2R8</accession>
<dbReference type="InterPro" id="IPR029063">
    <property type="entry name" value="SAM-dependent_MTases_sf"/>
</dbReference>
<reference evidence="11" key="1">
    <citation type="submission" date="2025-08" db="UniProtKB">
        <authorList>
            <consortium name="RefSeq"/>
        </authorList>
    </citation>
    <scope>IDENTIFICATION</scope>
    <source>
        <tissue evidence="11">Spleen</tissue>
    </source>
</reference>
<evidence type="ECO:0000256" key="6">
    <source>
        <dbReference type="ARBA" id="ARBA00048481"/>
    </source>
</evidence>
<organism evidence="10 11">
    <name type="scientific">Phascolarctos cinereus</name>
    <name type="common">Koala</name>
    <dbReference type="NCBI Taxonomy" id="38626"/>
    <lineage>
        <taxon>Eukaryota</taxon>
        <taxon>Metazoa</taxon>
        <taxon>Chordata</taxon>
        <taxon>Craniata</taxon>
        <taxon>Vertebrata</taxon>
        <taxon>Euteleostomi</taxon>
        <taxon>Mammalia</taxon>
        <taxon>Metatheria</taxon>
        <taxon>Diprotodontia</taxon>
        <taxon>Phascolarctidae</taxon>
        <taxon>Phascolarctos</taxon>
    </lineage>
</organism>
<dbReference type="InParanoid" id="A0A6P5K2R8"/>
<keyword evidence="10" id="KW-1185">Reference proteome</keyword>
<evidence type="ECO:0000256" key="7">
    <source>
        <dbReference type="SAM" id="MobiDB-lite"/>
    </source>
</evidence>
<dbReference type="PROSITE" id="PS51620">
    <property type="entry name" value="SAM_TRM61"/>
    <property type="match status" value="1"/>
</dbReference>
<dbReference type="Pfam" id="PF21985">
    <property type="entry name" value="TR61B_FKBP-like"/>
    <property type="match status" value="1"/>
</dbReference>
<dbReference type="GeneID" id="110206443"/>
<proteinExistence type="predicted"/>
<dbReference type="Proteomes" id="UP000515140">
    <property type="component" value="Unplaced"/>
</dbReference>
<dbReference type="GO" id="GO:0031515">
    <property type="term" value="C:tRNA (m1A) methyltransferase complex"/>
    <property type="evidence" value="ECO:0007669"/>
    <property type="project" value="InterPro"/>
</dbReference>
<dbReference type="KEGG" id="pcw:110206443"/>
<dbReference type="SUPFAM" id="SSF53335">
    <property type="entry name" value="S-adenosyl-L-methionine-dependent methyltransferases"/>
    <property type="match status" value="1"/>
</dbReference>
<evidence type="ECO:0000259" key="9">
    <source>
        <dbReference type="Pfam" id="PF21985"/>
    </source>
</evidence>
<dbReference type="PANTHER" id="PTHR12133:SF1">
    <property type="entry name" value="TRNA (ADENINE(58)-N(1))-METHYLTRANSFERASE, MITOCHONDRIAL"/>
    <property type="match status" value="1"/>
</dbReference>
<dbReference type="InterPro" id="IPR054151">
    <property type="entry name" value="TR61B_FKBP-like"/>
</dbReference>
<evidence type="ECO:0000256" key="3">
    <source>
        <dbReference type="ARBA" id="ARBA00022679"/>
    </source>
</evidence>
<protein>
    <recommendedName>
        <fullName evidence="1">tRNA (adenine(58)-N(1))-methyltransferase</fullName>
        <ecNumber evidence="1">2.1.1.220</ecNumber>
    </recommendedName>
</protein>
<dbReference type="PANTHER" id="PTHR12133">
    <property type="entry name" value="TRNA (ADENINE(58)-N(1))-METHYLTRANSFERASE"/>
    <property type="match status" value="1"/>
</dbReference>
<evidence type="ECO:0000256" key="5">
    <source>
        <dbReference type="ARBA" id="ARBA00022694"/>
    </source>
</evidence>
<evidence type="ECO:0000259" key="8">
    <source>
        <dbReference type="Pfam" id="PF08704"/>
    </source>
</evidence>
<feature type="region of interest" description="Disordered" evidence="7">
    <location>
        <begin position="51"/>
        <end position="90"/>
    </location>
</feature>
<evidence type="ECO:0000256" key="4">
    <source>
        <dbReference type="ARBA" id="ARBA00022691"/>
    </source>
</evidence>
<sequence>MLLPAGHSRSLVFRLLQRSGFGLGHCQHGRPPNSLPVRLRRSPDCLLGGTGPRSCASFPRGSGDLGGGSAIWGKDEEPLDASVPQQSDDASWSQLSLGAQTARSLSSVEKPTRMFPEKMLPPEIEYVVTGREECGDASASPPPLRTPALCCEAQPSQAKEVPAHSLRSSPKELPFQPGDLLYAESQKGENTFKRLFKLEAAGQLSSNWGAIPYQKMIGKLPGQLLKSSIGHHFMLRRPVLEEFVLLMKRGPTISYPKDMNMMLMMMNVKQGDIILDVGSGSGGMSLFYHKQVRNFGLQGQVKSFEIRKDHHNQAKKNYKCWRDAWKISHVEEWPDNVDFIHKDILKAAEDIESITFDGVALDMLNPQIALPIVYPNLKQGGICAVYLANITQVIELLEGIRICKLSLSCEQIREVLLRDWLVCPAKRKDGTLAQRVEPKTSMDLKLHSQRDFETKENENVQENDYGESLSGFPYSSIPYIARPFNWQSNHTAFLVKLRKFNPEH</sequence>
<dbReference type="Gene3D" id="3.40.50.150">
    <property type="entry name" value="Vaccinia Virus protein VP39"/>
    <property type="match status" value="1"/>
</dbReference>
<name>A0A6P5K2R8_PHACI</name>
<dbReference type="GO" id="GO:0005739">
    <property type="term" value="C:mitochondrion"/>
    <property type="evidence" value="ECO:0007669"/>
    <property type="project" value="TreeGrafter"/>
</dbReference>
<dbReference type="RefSeq" id="XP_020839430.1">
    <property type="nucleotide sequence ID" value="XM_020983771.1"/>
</dbReference>